<dbReference type="GeneTree" id="ENSGT00940000167073"/>
<dbReference type="PANTHER" id="PTHR24103">
    <property type="entry name" value="E3 UBIQUITIN-PROTEIN LIGASE TRIM"/>
    <property type="match status" value="1"/>
</dbReference>
<dbReference type="Pfam" id="PF13445">
    <property type="entry name" value="zf-RING_UBOX"/>
    <property type="match status" value="1"/>
</dbReference>
<dbReference type="Gene3D" id="3.30.40.10">
    <property type="entry name" value="Zinc/RING finger domain, C3HC4 (zinc finger)"/>
    <property type="match status" value="1"/>
</dbReference>
<dbReference type="InterPro" id="IPR013083">
    <property type="entry name" value="Znf_RING/FYVE/PHD"/>
</dbReference>
<feature type="region of interest" description="Disordered" evidence="6">
    <location>
        <begin position="433"/>
        <end position="455"/>
    </location>
</feature>
<dbReference type="PROSITE" id="PS50119">
    <property type="entry name" value="ZF_BBOX"/>
    <property type="match status" value="1"/>
</dbReference>
<name>A0A8C2SQU2_COTJA</name>
<feature type="compositionally biased region" description="Basic and acidic residues" evidence="6">
    <location>
        <begin position="1059"/>
        <end position="1071"/>
    </location>
</feature>
<feature type="region of interest" description="Disordered" evidence="6">
    <location>
        <begin position="149"/>
        <end position="173"/>
    </location>
</feature>
<evidence type="ECO:0000256" key="1">
    <source>
        <dbReference type="ARBA" id="ARBA00022723"/>
    </source>
</evidence>
<feature type="compositionally biased region" description="Basic and acidic residues" evidence="6">
    <location>
        <begin position="608"/>
        <end position="618"/>
    </location>
</feature>
<feature type="compositionally biased region" description="Polar residues" evidence="6">
    <location>
        <begin position="437"/>
        <end position="455"/>
    </location>
</feature>
<dbReference type="PROSITE" id="PS50089">
    <property type="entry name" value="ZF_RING_2"/>
    <property type="match status" value="1"/>
</dbReference>
<evidence type="ECO:0000256" key="2">
    <source>
        <dbReference type="ARBA" id="ARBA00022771"/>
    </source>
</evidence>
<evidence type="ECO:0000259" key="8">
    <source>
        <dbReference type="PROSITE" id="PS50119"/>
    </source>
</evidence>
<dbReference type="SUPFAM" id="SSF57845">
    <property type="entry name" value="B-box zinc-binding domain"/>
    <property type="match status" value="1"/>
</dbReference>
<dbReference type="InterPro" id="IPR001841">
    <property type="entry name" value="Znf_RING"/>
</dbReference>
<evidence type="ECO:0000256" key="3">
    <source>
        <dbReference type="ARBA" id="ARBA00022833"/>
    </source>
</evidence>
<keyword evidence="10" id="KW-1185">Reference proteome</keyword>
<dbReference type="Ensembl" id="ENSCJPT00005001195.1">
    <property type="protein sequence ID" value="ENSCJPP00005000675.1"/>
    <property type="gene ID" value="ENSCJPG00005000761.1"/>
</dbReference>
<feature type="coiled-coil region" evidence="5">
    <location>
        <begin position="315"/>
        <end position="367"/>
    </location>
</feature>
<dbReference type="InterPro" id="IPR027370">
    <property type="entry name" value="Znf-RING_euk"/>
</dbReference>
<dbReference type="AlphaFoldDB" id="A0A8C2SQU2"/>
<accession>A0A8C2SQU2</accession>
<evidence type="ECO:0000313" key="9">
    <source>
        <dbReference type="Ensembl" id="ENSCJPP00005000675.1"/>
    </source>
</evidence>
<feature type="compositionally biased region" description="Polar residues" evidence="6">
    <location>
        <begin position="567"/>
        <end position="588"/>
    </location>
</feature>
<evidence type="ECO:0000256" key="6">
    <source>
        <dbReference type="SAM" id="MobiDB-lite"/>
    </source>
</evidence>
<reference evidence="9" key="1">
    <citation type="submission" date="2015-11" db="EMBL/GenBank/DDBJ databases">
        <authorList>
            <consortium name="International Coturnix japonica Genome Analysis Consortium"/>
            <person name="Warren W."/>
            <person name="Burt D.W."/>
            <person name="Antin P.B."/>
            <person name="Lanford R."/>
            <person name="Gros J."/>
            <person name="Wilson R.K."/>
        </authorList>
    </citation>
    <scope>NUCLEOTIDE SEQUENCE [LARGE SCALE GENOMIC DNA]</scope>
</reference>
<feature type="region of interest" description="Disordered" evidence="6">
    <location>
        <begin position="1"/>
        <end position="25"/>
    </location>
</feature>
<dbReference type="InterPro" id="IPR050143">
    <property type="entry name" value="TRIM/RBCC"/>
</dbReference>
<keyword evidence="3" id="KW-0862">Zinc</keyword>
<feature type="region of interest" description="Disordered" evidence="6">
    <location>
        <begin position="1013"/>
        <end position="1071"/>
    </location>
</feature>
<keyword evidence="5" id="KW-0175">Coiled coil</keyword>
<evidence type="ECO:0000256" key="4">
    <source>
        <dbReference type="PROSITE-ProRule" id="PRU00024"/>
    </source>
</evidence>
<dbReference type="SUPFAM" id="SSF57850">
    <property type="entry name" value="RING/U-box"/>
    <property type="match status" value="1"/>
</dbReference>
<reference evidence="9" key="2">
    <citation type="submission" date="2025-08" db="UniProtKB">
        <authorList>
            <consortium name="Ensembl"/>
        </authorList>
    </citation>
    <scope>IDENTIFICATION</scope>
</reference>
<reference evidence="9" key="3">
    <citation type="submission" date="2025-09" db="UniProtKB">
        <authorList>
            <consortium name="Ensembl"/>
        </authorList>
    </citation>
    <scope>IDENTIFICATION</scope>
</reference>
<dbReference type="Pfam" id="PF00643">
    <property type="entry name" value="zf-B_box"/>
    <property type="match status" value="1"/>
</dbReference>
<evidence type="ECO:0000313" key="10">
    <source>
        <dbReference type="Proteomes" id="UP000694412"/>
    </source>
</evidence>
<feature type="compositionally biased region" description="Low complexity" evidence="6">
    <location>
        <begin position="1041"/>
        <end position="1053"/>
    </location>
</feature>
<feature type="compositionally biased region" description="Low complexity" evidence="6">
    <location>
        <begin position="149"/>
        <end position="160"/>
    </location>
</feature>
<dbReference type="Proteomes" id="UP000694412">
    <property type="component" value="Chromosome 4"/>
</dbReference>
<dbReference type="PROSITE" id="PS00518">
    <property type="entry name" value="ZF_RING_1"/>
    <property type="match status" value="1"/>
</dbReference>
<dbReference type="InterPro" id="IPR017907">
    <property type="entry name" value="Znf_RING_CS"/>
</dbReference>
<feature type="domain" description="B box-type" evidence="8">
    <location>
        <begin position="217"/>
        <end position="260"/>
    </location>
</feature>
<evidence type="ECO:0000256" key="5">
    <source>
        <dbReference type="SAM" id="Coils"/>
    </source>
</evidence>
<dbReference type="Gene3D" id="3.30.160.60">
    <property type="entry name" value="Classic Zinc Finger"/>
    <property type="match status" value="1"/>
</dbReference>
<dbReference type="SMART" id="SM00184">
    <property type="entry name" value="RING"/>
    <property type="match status" value="1"/>
</dbReference>
<proteinExistence type="predicted"/>
<gene>
    <name evidence="9" type="primary">LOC107313007</name>
</gene>
<protein>
    <submittedName>
        <fullName evidence="9">Tripartite motif-containing protein 59-like</fullName>
    </submittedName>
</protein>
<evidence type="ECO:0000259" key="7">
    <source>
        <dbReference type="PROSITE" id="PS50089"/>
    </source>
</evidence>
<feature type="domain" description="RING-type" evidence="7">
    <location>
        <begin position="109"/>
        <end position="185"/>
    </location>
</feature>
<dbReference type="GO" id="GO:0008270">
    <property type="term" value="F:zinc ion binding"/>
    <property type="evidence" value="ECO:0007669"/>
    <property type="project" value="UniProtKB-KW"/>
</dbReference>
<sequence>MAAAALAVGRRRGTRTLASSPSPALFGRRACQSPALPQSPPCPASPSPGFTSWQVVGCSWRVAPFFPGRMATGPAERGWRRWGEPGSAEMEPRPRSLACSSQMEASLTCAVCLSLFEEPVTLPLCSHNFCRGCVLECLASAEAARLQQQQQQRGQGQVRGARGGPGQGADGDDAAVSRVSCPLCRKLCPLPRGGAAALPVNTTLAEVVRLYRSNATRDGSSCQKHPGRLLQLYCRMCRQAGCGQCVSEEHQGVFHSINLIDTVYQEEQLNFFSSLKEMRIINEKLMNEISSPADDAETVLNNEAEVIALAFGEISKTLEIKKQQLTEDLENQRRKKEKEIQIWKKMKETHKKTIENLLNDCEKLVHECDPQHFLEVACGLNTRMKTQLDLMSIASCYKKPPEYTQKTMDIKPVVNEILALKLVPVNVDINKDLPSGGNENTTENTIKQGQDQKNMPNSFLPVAGQEESLTDSGRICTRLMSVSEMPVFQNLSHEELRYKYYMEHQKLNNFKIQTVPASKKYEFVAAEALKSKSSGIPLVSSTTKANSVDRVKVETLSREGGIDKTSFPGTSNHCIPSTSTKLSETNGDLSLAHERSSEEATTPALPENSKDQEIKENLPKPSAITVSNEMDTKSSVSLGLKPAASVAVTVPNSNLDFSASGAFSNSLPRFIKDAATCSLKDGKYSFPKFYLGKCDCEGKADNQCENKFRKCSSVAKTRVSDASTTCNLESVGSQKPVYSFSYGSSERECLAASEVSDSFKTLSLRSFFNQSEKTPDLNVLSHMGKNTSLKKTVDGTLKPSVAWEQNTNASESITTVPSGTSETTTAAGVNVISESSLLPSSCVFSFKNNSFQLHPNEIAGEDIVKNTSDSLTSSSVLLSRNGTDKTEKEKMKSLGKAPLNLGNSAYPVCAEPASRLSHQKCEGSSLCMNLSKNIGSADVLANINSSCTRPLCSAVLPINNGNAFCTQLTPTKQEIKIKHQENEITAESNYSCPRRKEEFESVPFQNTACSPEACSDLPSVGSVNDTREMSSDSDSDTEKLSQTSVSSDTSSASEYFSFTEDKVSARRKSET</sequence>
<feature type="region of interest" description="Disordered" evidence="6">
    <location>
        <begin position="560"/>
        <end position="628"/>
    </location>
</feature>
<organism evidence="9 10">
    <name type="scientific">Coturnix japonica</name>
    <name type="common">Japanese quail</name>
    <name type="synonym">Coturnix coturnix japonica</name>
    <dbReference type="NCBI Taxonomy" id="93934"/>
    <lineage>
        <taxon>Eukaryota</taxon>
        <taxon>Metazoa</taxon>
        <taxon>Chordata</taxon>
        <taxon>Craniata</taxon>
        <taxon>Vertebrata</taxon>
        <taxon>Euteleostomi</taxon>
        <taxon>Archelosauria</taxon>
        <taxon>Archosauria</taxon>
        <taxon>Dinosauria</taxon>
        <taxon>Saurischia</taxon>
        <taxon>Theropoda</taxon>
        <taxon>Coelurosauria</taxon>
        <taxon>Aves</taxon>
        <taxon>Neognathae</taxon>
        <taxon>Galloanserae</taxon>
        <taxon>Galliformes</taxon>
        <taxon>Phasianidae</taxon>
        <taxon>Perdicinae</taxon>
        <taxon>Coturnix</taxon>
    </lineage>
</organism>
<dbReference type="Gene3D" id="1.10.10.2360">
    <property type="match status" value="1"/>
</dbReference>
<keyword evidence="2 4" id="KW-0863">Zinc-finger</keyword>
<dbReference type="InterPro" id="IPR000315">
    <property type="entry name" value="Znf_B-box"/>
</dbReference>
<keyword evidence="1" id="KW-0479">Metal-binding</keyword>